<keyword evidence="2" id="KW-0479">Metal-binding</keyword>
<feature type="domain" description="CENP-V/GFA" evidence="5">
    <location>
        <begin position="5"/>
        <end position="119"/>
    </location>
</feature>
<reference evidence="6 7" key="1">
    <citation type="submission" date="2024-06" db="EMBL/GenBank/DDBJ databases">
        <title>Genomic Encyclopedia of Type Strains, Phase IV (KMG-IV): sequencing the most valuable type-strain genomes for metagenomic binning, comparative biology and taxonomic classification.</title>
        <authorList>
            <person name="Goeker M."/>
        </authorList>
    </citation>
    <scope>NUCLEOTIDE SEQUENCE [LARGE SCALE GENOMIC DNA]</scope>
    <source>
        <strain evidence="6 7">DSM 29780</strain>
    </source>
</reference>
<dbReference type="InterPro" id="IPR011057">
    <property type="entry name" value="Mss4-like_sf"/>
</dbReference>
<comment type="caution">
    <text evidence="6">The sequence shown here is derived from an EMBL/GenBank/DDBJ whole genome shotgun (WGS) entry which is preliminary data.</text>
</comment>
<evidence type="ECO:0000259" key="5">
    <source>
        <dbReference type="PROSITE" id="PS51891"/>
    </source>
</evidence>
<dbReference type="EMBL" id="JBEPMB010000001">
    <property type="protein sequence ID" value="MET3612923.1"/>
    <property type="molecule type" value="Genomic_DNA"/>
</dbReference>
<dbReference type="InterPro" id="IPR006913">
    <property type="entry name" value="CENP-V/GFA"/>
</dbReference>
<evidence type="ECO:0000256" key="1">
    <source>
        <dbReference type="ARBA" id="ARBA00005495"/>
    </source>
</evidence>
<evidence type="ECO:0000256" key="3">
    <source>
        <dbReference type="ARBA" id="ARBA00022833"/>
    </source>
</evidence>
<dbReference type="PANTHER" id="PTHR33337">
    <property type="entry name" value="GFA DOMAIN-CONTAINING PROTEIN"/>
    <property type="match status" value="1"/>
</dbReference>
<evidence type="ECO:0000256" key="4">
    <source>
        <dbReference type="ARBA" id="ARBA00023239"/>
    </source>
</evidence>
<dbReference type="Gene3D" id="3.90.1590.10">
    <property type="entry name" value="glutathione-dependent formaldehyde- activating enzyme (gfa)"/>
    <property type="match status" value="1"/>
</dbReference>
<sequence length="138" mass="15036">MSEIHEGGCLCGAVRFKTRGTLRAVVACHCTQCRKQSGHYWAATNVPDVDLTIEGEDNVAWYSATPGIRRGFCKTCGSFLFWKMESRDYTSIGAGAFDGDTGLVIDQHIYCADKGDYYDIPKGVPAYPGRSPVIQTAG</sequence>
<dbReference type="Pfam" id="PF04828">
    <property type="entry name" value="GFA"/>
    <property type="match status" value="1"/>
</dbReference>
<keyword evidence="4" id="KW-0456">Lyase</keyword>
<accession>A0ABV2IWW6</accession>
<proteinExistence type="inferred from homology"/>
<keyword evidence="7" id="KW-1185">Reference proteome</keyword>
<gene>
    <name evidence="6" type="ORF">ABID16_001228</name>
</gene>
<evidence type="ECO:0000313" key="7">
    <source>
        <dbReference type="Proteomes" id="UP001549047"/>
    </source>
</evidence>
<keyword evidence="3" id="KW-0862">Zinc</keyword>
<protein>
    <recommendedName>
        <fullName evidence="5">CENP-V/GFA domain-containing protein</fullName>
    </recommendedName>
</protein>
<name>A0ABV2IWW6_9HYPH</name>
<dbReference type="PROSITE" id="PS51891">
    <property type="entry name" value="CENP_V_GFA"/>
    <property type="match status" value="1"/>
</dbReference>
<comment type="similarity">
    <text evidence="1">Belongs to the Gfa family.</text>
</comment>
<organism evidence="6 7">
    <name type="scientific">Rhizobium aquaticum</name>
    <dbReference type="NCBI Taxonomy" id="1549636"/>
    <lineage>
        <taxon>Bacteria</taxon>
        <taxon>Pseudomonadati</taxon>
        <taxon>Pseudomonadota</taxon>
        <taxon>Alphaproteobacteria</taxon>
        <taxon>Hyphomicrobiales</taxon>
        <taxon>Rhizobiaceae</taxon>
        <taxon>Rhizobium/Agrobacterium group</taxon>
        <taxon>Rhizobium</taxon>
    </lineage>
</organism>
<dbReference type="SUPFAM" id="SSF51316">
    <property type="entry name" value="Mss4-like"/>
    <property type="match status" value="1"/>
</dbReference>
<evidence type="ECO:0000256" key="2">
    <source>
        <dbReference type="ARBA" id="ARBA00022723"/>
    </source>
</evidence>
<dbReference type="Proteomes" id="UP001549047">
    <property type="component" value="Unassembled WGS sequence"/>
</dbReference>
<evidence type="ECO:0000313" key="6">
    <source>
        <dbReference type="EMBL" id="MET3612923.1"/>
    </source>
</evidence>
<dbReference type="PANTHER" id="PTHR33337:SF40">
    <property type="entry name" value="CENP-V_GFA DOMAIN-CONTAINING PROTEIN-RELATED"/>
    <property type="match status" value="1"/>
</dbReference>